<dbReference type="OrthoDB" id="449487at2759"/>
<accession>A0A8S1DH19</accession>
<sequence>MLILWEQILKRATATKTIPLSDDFLFRQVADATNATPGHSNGCLTYVCKEQGMAFTGDTLLIRGCGRTDFQEGSPTTLFESVHSNIFSLPVEFKLYSV</sequence>
<evidence type="ECO:0000259" key="1">
    <source>
        <dbReference type="Pfam" id="PF00753"/>
    </source>
</evidence>
<dbReference type="SUPFAM" id="SSF56281">
    <property type="entry name" value="Metallo-hydrolase/oxidoreductase"/>
    <property type="match status" value="1"/>
</dbReference>
<keyword evidence="3" id="KW-1185">Reference proteome</keyword>
<dbReference type="AlphaFoldDB" id="A0A8S1DH19"/>
<dbReference type="EMBL" id="CADEPI010000198">
    <property type="protein sequence ID" value="CAB3379971.1"/>
    <property type="molecule type" value="Genomic_DNA"/>
</dbReference>
<dbReference type="InterPro" id="IPR051682">
    <property type="entry name" value="Mito_Persulfide_Diox"/>
</dbReference>
<organism evidence="2 3">
    <name type="scientific">Cloeon dipterum</name>
    <dbReference type="NCBI Taxonomy" id="197152"/>
    <lineage>
        <taxon>Eukaryota</taxon>
        <taxon>Metazoa</taxon>
        <taxon>Ecdysozoa</taxon>
        <taxon>Arthropoda</taxon>
        <taxon>Hexapoda</taxon>
        <taxon>Insecta</taxon>
        <taxon>Pterygota</taxon>
        <taxon>Palaeoptera</taxon>
        <taxon>Ephemeroptera</taxon>
        <taxon>Pisciforma</taxon>
        <taxon>Baetidae</taxon>
        <taxon>Cloeon</taxon>
    </lineage>
</organism>
<dbReference type="Proteomes" id="UP000494165">
    <property type="component" value="Unassembled WGS sequence"/>
</dbReference>
<dbReference type="GO" id="GO:0005739">
    <property type="term" value="C:mitochondrion"/>
    <property type="evidence" value="ECO:0007669"/>
    <property type="project" value="TreeGrafter"/>
</dbReference>
<protein>
    <recommendedName>
        <fullName evidence="1">Metallo-beta-lactamase domain-containing protein</fullName>
    </recommendedName>
</protein>
<dbReference type="InterPro" id="IPR036866">
    <property type="entry name" value="RibonucZ/Hydroxyglut_hydro"/>
</dbReference>
<dbReference type="GO" id="GO:0070813">
    <property type="term" value="P:hydrogen sulfide metabolic process"/>
    <property type="evidence" value="ECO:0007669"/>
    <property type="project" value="TreeGrafter"/>
</dbReference>
<proteinExistence type="predicted"/>
<dbReference type="GO" id="GO:0050313">
    <property type="term" value="F:sulfur dioxygenase activity"/>
    <property type="evidence" value="ECO:0007669"/>
    <property type="project" value="TreeGrafter"/>
</dbReference>
<dbReference type="Pfam" id="PF00753">
    <property type="entry name" value="Lactamase_B"/>
    <property type="match status" value="1"/>
</dbReference>
<dbReference type="Gene3D" id="3.60.15.10">
    <property type="entry name" value="Ribonuclease Z/Hydroxyacylglutathione hydrolase-like"/>
    <property type="match status" value="1"/>
</dbReference>
<dbReference type="InterPro" id="IPR001279">
    <property type="entry name" value="Metallo-B-lactamas"/>
</dbReference>
<dbReference type="GO" id="GO:0031123">
    <property type="term" value="P:RNA 3'-end processing"/>
    <property type="evidence" value="ECO:0007669"/>
    <property type="project" value="UniProtKB-ARBA"/>
</dbReference>
<reference evidence="2 3" key="1">
    <citation type="submission" date="2020-04" db="EMBL/GenBank/DDBJ databases">
        <authorList>
            <person name="Alioto T."/>
            <person name="Alioto T."/>
            <person name="Gomez Garrido J."/>
        </authorList>
    </citation>
    <scope>NUCLEOTIDE SEQUENCE [LARGE SCALE GENOMIC DNA]</scope>
</reference>
<feature type="domain" description="Metallo-beta-lactamase" evidence="1">
    <location>
        <begin position="22"/>
        <end position="83"/>
    </location>
</feature>
<dbReference type="GO" id="GO:0006749">
    <property type="term" value="P:glutathione metabolic process"/>
    <property type="evidence" value="ECO:0007669"/>
    <property type="project" value="TreeGrafter"/>
</dbReference>
<dbReference type="PANTHER" id="PTHR43084:SF1">
    <property type="entry name" value="PERSULFIDE DIOXYGENASE ETHE1, MITOCHONDRIAL"/>
    <property type="match status" value="1"/>
</dbReference>
<gene>
    <name evidence="2" type="ORF">CLODIP_2_CD09103</name>
</gene>
<comment type="caution">
    <text evidence="2">The sequence shown here is derived from an EMBL/GenBank/DDBJ whole genome shotgun (WGS) entry which is preliminary data.</text>
</comment>
<dbReference type="PANTHER" id="PTHR43084">
    <property type="entry name" value="PERSULFIDE DIOXYGENASE ETHE1"/>
    <property type="match status" value="1"/>
</dbReference>
<evidence type="ECO:0000313" key="2">
    <source>
        <dbReference type="EMBL" id="CAB3379971.1"/>
    </source>
</evidence>
<evidence type="ECO:0000313" key="3">
    <source>
        <dbReference type="Proteomes" id="UP000494165"/>
    </source>
</evidence>
<name>A0A8S1DH19_9INSE</name>